<dbReference type="EMBL" id="QOKT01000006">
    <property type="protein sequence ID" value="RCJ01448.1"/>
    <property type="molecule type" value="Genomic_DNA"/>
</dbReference>
<gene>
    <name evidence="6" type="ORF">DSQ42_01375</name>
    <name evidence="5" type="ORF">FJM05_01375</name>
    <name evidence="4" type="ORF">LH652_01390</name>
</gene>
<dbReference type="AlphaFoldDB" id="A0AAP9ACF7"/>
<reference evidence="6 7" key="1">
    <citation type="submission" date="2018-07" db="EMBL/GenBank/DDBJ databases">
        <title>Ureaplasma urealyticum 1000 the multidrug-resistant clinical isolate obtained from scrapings of the urogenital tract of a woman with inflammatory diseases of the reproductive organs.</title>
        <authorList>
            <person name="Kolesnikova E.A."/>
            <person name="Alekseeva A.E."/>
            <person name="Brusnigina N.F."/>
            <person name="Makhova M.A."/>
        </authorList>
    </citation>
    <scope>NUCLEOTIDE SEQUENCE [LARGE SCALE GENOMIC DNA]</scope>
    <source>
        <strain evidence="6 7">1000</strain>
    </source>
</reference>
<dbReference type="PANTHER" id="PTHR33175">
    <property type="entry name" value="DNA-BINDING PROTEIN HU"/>
    <property type="match status" value="1"/>
</dbReference>
<keyword evidence="2 5" id="KW-0238">DNA-binding</keyword>
<dbReference type="InterPro" id="IPR000119">
    <property type="entry name" value="Hist_DNA-bd"/>
</dbReference>
<dbReference type="PANTHER" id="PTHR33175:SF3">
    <property type="entry name" value="DNA-BINDING PROTEIN HU-BETA"/>
    <property type="match status" value="1"/>
</dbReference>
<dbReference type="GO" id="GO:0030527">
    <property type="term" value="F:structural constituent of chromatin"/>
    <property type="evidence" value="ECO:0007669"/>
    <property type="project" value="InterPro"/>
</dbReference>
<name>A0AAP9ACF7_UREUR</name>
<dbReference type="SUPFAM" id="SSF47729">
    <property type="entry name" value="IHF-like DNA-binding proteins"/>
    <property type="match status" value="1"/>
</dbReference>
<dbReference type="PRINTS" id="PR01727">
    <property type="entry name" value="DNABINDINGHU"/>
</dbReference>
<dbReference type="EMBL" id="CP041200">
    <property type="protein sequence ID" value="QDI64852.1"/>
    <property type="molecule type" value="Genomic_DNA"/>
</dbReference>
<evidence type="ECO:0000313" key="9">
    <source>
        <dbReference type="Proteomes" id="UP001201240"/>
    </source>
</evidence>
<evidence type="ECO:0000313" key="4">
    <source>
        <dbReference type="EMBL" id="MCF1348951.1"/>
    </source>
</evidence>
<evidence type="ECO:0000313" key="5">
    <source>
        <dbReference type="EMBL" id="QDI64852.1"/>
    </source>
</evidence>
<reference evidence="5 8" key="2">
    <citation type="submission" date="2019-07" db="EMBL/GenBank/DDBJ databases">
        <title>Comparative genomics of three clinical Ureaplasma species: analysis of their core genomes and virulence factors.</title>
        <authorList>
            <person name="Yang T."/>
            <person name="Zhang Y."/>
            <person name="Li X."/>
            <person name="Kong Y."/>
            <person name="Yu H."/>
            <person name="Ruan Z."/>
            <person name="Xie X."/>
            <person name="Zhang J."/>
        </authorList>
    </citation>
    <scope>NUCLEOTIDE SEQUENCE [LARGE SCALE GENOMIC DNA]</scope>
    <source>
        <strain evidence="5 8">132</strain>
    </source>
</reference>
<evidence type="ECO:0000256" key="3">
    <source>
        <dbReference type="RuleBase" id="RU003939"/>
    </source>
</evidence>
<dbReference type="GO" id="GO:0030261">
    <property type="term" value="P:chromosome condensation"/>
    <property type="evidence" value="ECO:0007669"/>
    <property type="project" value="UniProtKB-KW"/>
</dbReference>
<dbReference type="Gene3D" id="4.10.520.10">
    <property type="entry name" value="IHF-like DNA-binding proteins"/>
    <property type="match status" value="1"/>
</dbReference>
<dbReference type="Pfam" id="PF00216">
    <property type="entry name" value="Bac_DNA_binding"/>
    <property type="match status" value="1"/>
</dbReference>
<evidence type="ECO:0000256" key="2">
    <source>
        <dbReference type="ARBA" id="ARBA00023125"/>
    </source>
</evidence>
<organism evidence="5 8">
    <name type="scientific">Ureaplasma urealyticum</name>
    <name type="common">Ureaplasma urealyticum biotype 2</name>
    <dbReference type="NCBI Taxonomy" id="2130"/>
    <lineage>
        <taxon>Bacteria</taxon>
        <taxon>Bacillati</taxon>
        <taxon>Mycoplasmatota</taxon>
        <taxon>Mycoplasmoidales</taxon>
        <taxon>Mycoplasmoidaceae</taxon>
        <taxon>Ureaplasma</taxon>
    </lineage>
</organism>
<keyword evidence="1" id="KW-0226">DNA condensation</keyword>
<dbReference type="SMART" id="SM00411">
    <property type="entry name" value="BHL"/>
    <property type="match status" value="1"/>
</dbReference>
<evidence type="ECO:0000256" key="1">
    <source>
        <dbReference type="ARBA" id="ARBA00023067"/>
    </source>
</evidence>
<dbReference type="CDD" id="cd00591">
    <property type="entry name" value="HU_IHF"/>
    <property type="match status" value="1"/>
</dbReference>
<evidence type="ECO:0000313" key="7">
    <source>
        <dbReference type="Proteomes" id="UP000253077"/>
    </source>
</evidence>
<accession>A0AAP9ACF7</accession>
<reference evidence="4 9" key="3">
    <citation type="submission" date="2021-10" db="EMBL/GenBank/DDBJ databases">
        <title>Sequencing the mobilome of antimicrobial resistant bacterial isolates spanning a range of GC content: The potential of a sustainable low cost, low infrastructure approach for surveillance with Oxford Nanopore sequencing.</title>
        <authorList>
            <person name="Sands K."/>
        </authorList>
    </citation>
    <scope>NUCLEOTIDE SEQUENCE [LARGE SCALE GENOMIC DNA]</scope>
    <source>
        <strain evidence="4 9">MIN-202</strain>
    </source>
</reference>
<dbReference type="RefSeq" id="WP_004026158.1">
    <property type="nucleotide sequence ID" value="NZ_CAMXZD010000001.1"/>
</dbReference>
<dbReference type="InterPro" id="IPR010992">
    <property type="entry name" value="IHF-like_DNA-bd_dom_sf"/>
</dbReference>
<evidence type="ECO:0000313" key="6">
    <source>
        <dbReference type="EMBL" id="RCJ01448.1"/>
    </source>
</evidence>
<dbReference type="Proteomes" id="UP000253077">
    <property type="component" value="Unassembled WGS sequence"/>
</dbReference>
<comment type="similarity">
    <text evidence="3">Belongs to the bacterial histone-like protein family.</text>
</comment>
<proteinExistence type="inferred from homology"/>
<sequence>MSEKIKAKTRVQMIDELSKMLNIDKKQTKTFMDTYEAFLILELSRAKEVRFGNIGKFKVTVRAERKGINPKTGETVIIPEKTIPKFTFTKGIKEIINAGISVEDETVFLDDNDYEDDGDEFVEEYIAPESN</sequence>
<dbReference type="GeneID" id="93848759"/>
<dbReference type="GO" id="GO:0003677">
    <property type="term" value="F:DNA binding"/>
    <property type="evidence" value="ECO:0007669"/>
    <property type="project" value="UniProtKB-KW"/>
</dbReference>
<dbReference type="EMBL" id="JAJBIS010000001">
    <property type="protein sequence ID" value="MCF1348951.1"/>
    <property type="molecule type" value="Genomic_DNA"/>
</dbReference>
<evidence type="ECO:0000313" key="8">
    <source>
        <dbReference type="Proteomes" id="UP000318231"/>
    </source>
</evidence>
<dbReference type="Proteomes" id="UP000318231">
    <property type="component" value="Chromosome"/>
</dbReference>
<protein>
    <submittedName>
        <fullName evidence="5">HU family DNA-binding protein</fullName>
    </submittedName>
</protein>
<dbReference type="Proteomes" id="UP001201240">
    <property type="component" value="Unassembled WGS sequence"/>
</dbReference>